<sequence length="142" mass="15716">MGAGRKTETYKQEDVQNLYGTMSVRKLQKEISAVLYLDASSALSKSVTLRTCLPGPHMAYIKNIEPGLTLFLFNYSDRTLHGVFEAASEGKLNIDPKAWSHNGTDPSPYPAQGTTINIQTCCCITIIIIQKRYSGFFSCGDR</sequence>
<dbReference type="Proteomes" id="UP000886595">
    <property type="component" value="Unassembled WGS sequence"/>
</dbReference>
<comment type="caution">
    <text evidence="2">The sequence shown here is derived from an EMBL/GenBank/DDBJ whole genome shotgun (WGS) entry which is preliminary data.</text>
</comment>
<dbReference type="PANTHER" id="PTHR46034">
    <property type="match status" value="1"/>
</dbReference>
<dbReference type="AlphaFoldDB" id="A0A8X7SIC2"/>
<protein>
    <recommendedName>
        <fullName evidence="1">DCD domain-containing protein</fullName>
    </recommendedName>
</protein>
<gene>
    <name evidence="2" type="ORF">Bca52824_025668</name>
</gene>
<feature type="domain" description="DCD" evidence="1">
    <location>
        <begin position="28"/>
        <end position="142"/>
    </location>
</feature>
<dbReference type="OrthoDB" id="45365at2759"/>
<evidence type="ECO:0000313" key="3">
    <source>
        <dbReference type="Proteomes" id="UP000886595"/>
    </source>
</evidence>
<evidence type="ECO:0000313" key="2">
    <source>
        <dbReference type="EMBL" id="KAG2305920.1"/>
    </source>
</evidence>
<accession>A0A8X7SIC2</accession>
<dbReference type="InterPro" id="IPR044832">
    <property type="entry name" value="NRP-like"/>
</dbReference>
<dbReference type="GO" id="GO:0034976">
    <property type="term" value="P:response to endoplasmic reticulum stress"/>
    <property type="evidence" value="ECO:0007669"/>
    <property type="project" value="InterPro"/>
</dbReference>
<evidence type="ECO:0000259" key="1">
    <source>
        <dbReference type="PROSITE" id="PS51222"/>
    </source>
</evidence>
<organism evidence="2 3">
    <name type="scientific">Brassica carinata</name>
    <name type="common">Ethiopian mustard</name>
    <name type="synonym">Abyssinian cabbage</name>
    <dbReference type="NCBI Taxonomy" id="52824"/>
    <lineage>
        <taxon>Eukaryota</taxon>
        <taxon>Viridiplantae</taxon>
        <taxon>Streptophyta</taxon>
        <taxon>Embryophyta</taxon>
        <taxon>Tracheophyta</taxon>
        <taxon>Spermatophyta</taxon>
        <taxon>Magnoliopsida</taxon>
        <taxon>eudicotyledons</taxon>
        <taxon>Gunneridae</taxon>
        <taxon>Pentapetalae</taxon>
        <taxon>rosids</taxon>
        <taxon>malvids</taxon>
        <taxon>Brassicales</taxon>
        <taxon>Brassicaceae</taxon>
        <taxon>Brassiceae</taxon>
        <taxon>Brassica</taxon>
    </lineage>
</organism>
<proteinExistence type="predicted"/>
<dbReference type="PANTHER" id="PTHR46034:SF25">
    <property type="entry name" value="DCD DOMAIN-CONTAINING PROTEIN"/>
    <property type="match status" value="1"/>
</dbReference>
<dbReference type="PROSITE" id="PS51222">
    <property type="entry name" value="DCD"/>
    <property type="match status" value="1"/>
</dbReference>
<dbReference type="SMART" id="SM00767">
    <property type="entry name" value="DCD"/>
    <property type="match status" value="1"/>
</dbReference>
<dbReference type="EMBL" id="JAAMPC010000006">
    <property type="protein sequence ID" value="KAG2305920.1"/>
    <property type="molecule type" value="Genomic_DNA"/>
</dbReference>
<dbReference type="InterPro" id="IPR013989">
    <property type="entry name" value="Dev_and_cell_death_domain"/>
</dbReference>
<keyword evidence="3" id="KW-1185">Reference proteome</keyword>
<name>A0A8X7SIC2_BRACI</name>
<reference evidence="2 3" key="1">
    <citation type="submission" date="2020-02" db="EMBL/GenBank/DDBJ databases">
        <authorList>
            <person name="Ma Q."/>
            <person name="Huang Y."/>
            <person name="Song X."/>
            <person name="Pei D."/>
        </authorList>
    </citation>
    <scope>NUCLEOTIDE SEQUENCE [LARGE SCALE GENOMIC DNA]</scope>
    <source>
        <strain evidence="2">Sxm20200214</strain>
        <tissue evidence="2">Leaf</tissue>
    </source>
</reference>
<dbReference type="Pfam" id="PF10539">
    <property type="entry name" value="Dev_Cell_Death"/>
    <property type="match status" value="1"/>
</dbReference>